<dbReference type="SUPFAM" id="SSF53474">
    <property type="entry name" value="alpha/beta-Hydrolases"/>
    <property type="match status" value="1"/>
</dbReference>
<name>A0A286HLL7_9HYPH</name>
<dbReference type="Pfam" id="PF26363">
    <property type="entry name" value="Phospholipase-like"/>
    <property type="match status" value="1"/>
</dbReference>
<sequence>MSFFRAIMSVIAKHPYQTAFLLILTLWILGVRTYNIVTLEKGYARIAGLLESVEELKQGTTASDLYEAKYFAAMSAEVYRLSDSPKPKTSPAACDLAEILADWTRLPASATVPAMPDHRDGNQARWDGALSYAVWYRRISPEKVQVALVFRGTQTWGDWWSNARWITKYSGAGWDQYDLARSIAIHISDQLLVDHPELQGLGTPEIIATGHSLGGGLAQHAGYASSRIKRVYSFNGTSVTGFYDIPDRGVNKQGLRIYRISERGEILALLRAFMKIIYPVVEKNPKIIEATYNYGSRGLVTQHSIEDLACALANDF</sequence>
<evidence type="ECO:0000313" key="2">
    <source>
        <dbReference type="Proteomes" id="UP000219465"/>
    </source>
</evidence>
<dbReference type="RefSeq" id="WP_143438917.1">
    <property type="nucleotide sequence ID" value="NZ_OCPC01000001.1"/>
</dbReference>
<accession>A0A286HLL7</accession>
<evidence type="ECO:0000313" key="1">
    <source>
        <dbReference type="EMBL" id="SOE08661.1"/>
    </source>
</evidence>
<dbReference type="Proteomes" id="UP000219465">
    <property type="component" value="Unassembled WGS sequence"/>
</dbReference>
<gene>
    <name evidence="1" type="ORF">SAMN05877838_0390</name>
</gene>
<dbReference type="Gene3D" id="3.40.50.1820">
    <property type="entry name" value="alpha/beta hydrolase"/>
    <property type="match status" value="1"/>
</dbReference>
<keyword evidence="2" id="KW-1185">Reference proteome</keyword>
<dbReference type="AlphaFoldDB" id="A0A286HLL7"/>
<organism evidence="1 2">
    <name type="scientific">Hoeflea halophila</name>
    <dbReference type="NCBI Taxonomy" id="714899"/>
    <lineage>
        <taxon>Bacteria</taxon>
        <taxon>Pseudomonadati</taxon>
        <taxon>Pseudomonadota</taxon>
        <taxon>Alphaproteobacteria</taxon>
        <taxon>Hyphomicrobiales</taxon>
        <taxon>Rhizobiaceae</taxon>
        <taxon>Hoeflea</taxon>
    </lineage>
</organism>
<evidence type="ECO:0008006" key="3">
    <source>
        <dbReference type="Google" id="ProtNLM"/>
    </source>
</evidence>
<reference evidence="2" key="1">
    <citation type="submission" date="2017-08" db="EMBL/GenBank/DDBJ databases">
        <authorList>
            <person name="Varghese N."/>
            <person name="Submissions S."/>
        </authorList>
    </citation>
    <scope>NUCLEOTIDE SEQUENCE [LARGE SCALE GENOMIC DNA]</scope>
    <source>
        <strain evidence="2">KCTC 23107</strain>
    </source>
</reference>
<proteinExistence type="predicted"/>
<dbReference type="EMBL" id="OCPC01000001">
    <property type="protein sequence ID" value="SOE08661.1"/>
    <property type="molecule type" value="Genomic_DNA"/>
</dbReference>
<dbReference type="OrthoDB" id="8446566at2"/>
<dbReference type="InterPro" id="IPR029058">
    <property type="entry name" value="AB_hydrolase_fold"/>
</dbReference>
<protein>
    <recommendedName>
        <fullName evidence="3">Lipase (Class 3)</fullName>
    </recommendedName>
</protein>